<dbReference type="STRING" id="234267.Acid_6635"/>
<dbReference type="EMBL" id="CP000473">
    <property type="protein sequence ID" value="ABJ87557.1"/>
    <property type="molecule type" value="Genomic_DNA"/>
</dbReference>
<name>Q01S13_SOLUE</name>
<keyword evidence="4 10" id="KW-0808">Transferase</keyword>
<dbReference type="AlphaFoldDB" id="Q01S13"/>
<feature type="transmembrane region" description="Helical" evidence="8">
    <location>
        <begin position="27"/>
        <end position="50"/>
    </location>
</feature>
<protein>
    <submittedName>
        <fullName evidence="10">Sugar transferase</fullName>
    </submittedName>
</protein>
<evidence type="ECO:0000256" key="5">
    <source>
        <dbReference type="ARBA" id="ARBA00022692"/>
    </source>
</evidence>
<feature type="domain" description="Bacterial sugar transferase" evidence="9">
    <location>
        <begin position="24"/>
        <end position="210"/>
    </location>
</feature>
<evidence type="ECO:0000259" key="9">
    <source>
        <dbReference type="Pfam" id="PF02397"/>
    </source>
</evidence>
<dbReference type="OrthoDB" id="9808602at2"/>
<keyword evidence="5 8" id="KW-0812">Transmembrane</keyword>
<evidence type="ECO:0000256" key="7">
    <source>
        <dbReference type="ARBA" id="ARBA00023136"/>
    </source>
</evidence>
<evidence type="ECO:0000313" key="10">
    <source>
        <dbReference type="EMBL" id="ABJ87557.1"/>
    </source>
</evidence>
<dbReference type="InterPro" id="IPR003362">
    <property type="entry name" value="Bact_transf"/>
</dbReference>
<dbReference type="PANTHER" id="PTHR30576">
    <property type="entry name" value="COLANIC BIOSYNTHESIS UDP-GLUCOSE LIPID CARRIER TRANSFERASE"/>
    <property type="match status" value="1"/>
</dbReference>
<dbReference type="GO" id="GO:0016780">
    <property type="term" value="F:phosphotransferase activity, for other substituted phosphate groups"/>
    <property type="evidence" value="ECO:0007669"/>
    <property type="project" value="TreeGrafter"/>
</dbReference>
<dbReference type="GO" id="GO:0005886">
    <property type="term" value="C:plasma membrane"/>
    <property type="evidence" value="ECO:0007669"/>
    <property type="project" value="UniProtKB-SubCell"/>
</dbReference>
<accession>Q01S13</accession>
<organism evidence="10">
    <name type="scientific">Solibacter usitatus (strain Ellin6076)</name>
    <dbReference type="NCBI Taxonomy" id="234267"/>
    <lineage>
        <taxon>Bacteria</taxon>
        <taxon>Pseudomonadati</taxon>
        <taxon>Acidobacteriota</taxon>
        <taxon>Terriglobia</taxon>
        <taxon>Bryobacterales</taxon>
        <taxon>Solibacteraceae</taxon>
        <taxon>Candidatus Solibacter</taxon>
    </lineage>
</organism>
<reference evidence="10" key="1">
    <citation type="submission" date="2006-10" db="EMBL/GenBank/DDBJ databases">
        <title>Complete sequence of Solibacter usitatus Ellin6076.</title>
        <authorList>
            <consortium name="US DOE Joint Genome Institute"/>
            <person name="Copeland A."/>
            <person name="Lucas S."/>
            <person name="Lapidus A."/>
            <person name="Barry K."/>
            <person name="Detter J.C."/>
            <person name="Glavina del Rio T."/>
            <person name="Hammon N."/>
            <person name="Israni S."/>
            <person name="Dalin E."/>
            <person name="Tice H."/>
            <person name="Pitluck S."/>
            <person name="Thompson L.S."/>
            <person name="Brettin T."/>
            <person name="Bruce D."/>
            <person name="Han C."/>
            <person name="Tapia R."/>
            <person name="Gilna P."/>
            <person name="Schmutz J."/>
            <person name="Larimer F."/>
            <person name="Land M."/>
            <person name="Hauser L."/>
            <person name="Kyrpides N."/>
            <person name="Mikhailova N."/>
            <person name="Janssen P.H."/>
            <person name="Kuske C.R."/>
            <person name="Richardson P."/>
        </authorList>
    </citation>
    <scope>NUCLEOTIDE SEQUENCE</scope>
    <source>
        <strain evidence="10">Ellin6076</strain>
    </source>
</reference>
<keyword evidence="3" id="KW-1003">Cell membrane</keyword>
<evidence type="ECO:0000256" key="2">
    <source>
        <dbReference type="ARBA" id="ARBA00006464"/>
    </source>
</evidence>
<proteinExistence type="inferred from homology"/>
<comment type="subcellular location">
    <subcellularLocation>
        <location evidence="1">Cell membrane</location>
    </subcellularLocation>
</comment>
<sequence>MGSLPVIRQTAAGTEWTWQTVALVERAAAMILLLLALPVLVICALVLCLLSRRSPLIAHRRVGWQGAPLWMLKLRTMWDADTPHEGWIEHIDDDHGPALKSENDARVSSAFARFCRRHSVDELPQLWHVLSGEMSLVGPRPVTRYELDRYYGTHAEEILQARPGLAGLWQVSGRNRLSYAERCSLDLRLVRERNIPLYCTILLRTLPEVLRGRNSW</sequence>
<evidence type="ECO:0000256" key="6">
    <source>
        <dbReference type="ARBA" id="ARBA00022989"/>
    </source>
</evidence>
<dbReference type="Pfam" id="PF02397">
    <property type="entry name" value="Bac_transf"/>
    <property type="match status" value="1"/>
</dbReference>
<keyword evidence="6 8" id="KW-1133">Transmembrane helix</keyword>
<dbReference type="eggNOG" id="COG2148">
    <property type="taxonomic scope" value="Bacteria"/>
</dbReference>
<comment type="similarity">
    <text evidence="2">Belongs to the bacterial sugar transferase family.</text>
</comment>
<evidence type="ECO:0000256" key="8">
    <source>
        <dbReference type="SAM" id="Phobius"/>
    </source>
</evidence>
<keyword evidence="7 8" id="KW-0472">Membrane</keyword>
<evidence type="ECO:0000256" key="4">
    <source>
        <dbReference type="ARBA" id="ARBA00022679"/>
    </source>
</evidence>
<gene>
    <name evidence="10" type="ordered locus">Acid_6635</name>
</gene>
<evidence type="ECO:0000256" key="1">
    <source>
        <dbReference type="ARBA" id="ARBA00004236"/>
    </source>
</evidence>
<dbReference type="HOGENOM" id="CLU_024920_1_0_0"/>
<dbReference type="KEGG" id="sus:Acid_6635"/>
<dbReference type="InParanoid" id="Q01S13"/>
<evidence type="ECO:0000256" key="3">
    <source>
        <dbReference type="ARBA" id="ARBA00022475"/>
    </source>
</evidence>
<dbReference type="PANTHER" id="PTHR30576:SF4">
    <property type="entry name" value="UNDECAPRENYL-PHOSPHATE GALACTOSE PHOSPHOTRANSFERASE"/>
    <property type="match status" value="1"/>
</dbReference>